<dbReference type="Pfam" id="PF07083">
    <property type="entry name" value="DUF1351"/>
    <property type="match status" value="1"/>
</dbReference>
<dbReference type="Proteomes" id="UP000559962">
    <property type="component" value="Unassembled WGS sequence"/>
</dbReference>
<organism evidence="2 3">
    <name type="scientific">Pseudolactococcus chungangensis</name>
    <dbReference type="NCBI Taxonomy" id="451457"/>
    <lineage>
        <taxon>Bacteria</taxon>
        <taxon>Bacillati</taxon>
        <taxon>Bacillota</taxon>
        <taxon>Bacilli</taxon>
        <taxon>Lactobacillales</taxon>
        <taxon>Streptococcaceae</taxon>
        <taxon>Pseudolactococcus</taxon>
    </lineage>
</organism>
<evidence type="ECO:0000313" key="2">
    <source>
        <dbReference type="EMBL" id="NLH34464.1"/>
    </source>
</evidence>
<evidence type="ECO:0000313" key="3">
    <source>
        <dbReference type="Proteomes" id="UP000559962"/>
    </source>
</evidence>
<reference evidence="2 3" key="1">
    <citation type="journal article" date="2020" name="Biotechnol. Biofuels">
        <title>New insights from the biogas microbiome by comprehensive genome-resolved metagenomics of nearly 1600 species originating from multiple anaerobic digesters.</title>
        <authorList>
            <person name="Campanaro S."/>
            <person name="Treu L."/>
            <person name="Rodriguez-R L.M."/>
            <person name="Kovalovszki A."/>
            <person name="Ziels R.M."/>
            <person name="Maus I."/>
            <person name="Zhu X."/>
            <person name="Kougias P.G."/>
            <person name="Basile A."/>
            <person name="Luo G."/>
            <person name="Schluter A."/>
            <person name="Konstantinidis K.T."/>
            <person name="Angelidaki I."/>
        </authorList>
    </citation>
    <scope>NUCLEOTIDE SEQUENCE [LARGE SCALE GENOMIC DNA]</scope>
    <source>
        <strain evidence="2">AS27yjCOA_61</strain>
    </source>
</reference>
<accession>A0A847J2U5</accession>
<dbReference type="InterPro" id="IPR009785">
    <property type="entry name" value="Prophage_Lj928_Orf309"/>
</dbReference>
<sequence length="333" mass="38501">MNEIVVTVQDAIISIEEREKVEQQVNEIAKKFKNYLPSADTLPADRATRAELRKVTKGLDDKRKEIKKDFNKPLSEFEAWVKKASKPLIDAIDAIDKGIKEIEENERQIRISVIDVAFKEKAKLAGLDYRLFVEKYDNYNKATNFNQHKQLKKGVLDDIETVIDYELQKQQGRKNDISSISEIALERSLTAEPYIRELDNGKGLNEILQDMLRDAKAQDEARAKREAEQAKRDAEMAKRASEFEAQRLQNSFNVPEDVTEQPKQAVNVVAEQIHQQSEPTLTEPENEQKQEVKKLKILTLEILIDPDNLLPPFKPFLDENGYRYKITKYEDVK</sequence>
<feature type="region of interest" description="Disordered" evidence="1">
    <location>
        <begin position="218"/>
        <end position="241"/>
    </location>
</feature>
<comment type="caution">
    <text evidence="2">The sequence shown here is derived from an EMBL/GenBank/DDBJ whole genome shotgun (WGS) entry which is preliminary data.</text>
</comment>
<gene>
    <name evidence="2" type="ORF">GX453_00250</name>
</gene>
<protein>
    <submittedName>
        <fullName evidence="2">DUF1351 domain-containing protein</fullName>
    </submittedName>
</protein>
<dbReference type="EMBL" id="JAAYVO010000005">
    <property type="protein sequence ID" value="NLH34464.1"/>
    <property type="molecule type" value="Genomic_DNA"/>
</dbReference>
<dbReference type="AlphaFoldDB" id="A0A847J2U5"/>
<name>A0A847J2U5_9LACT</name>
<proteinExistence type="predicted"/>
<evidence type="ECO:0000256" key="1">
    <source>
        <dbReference type="SAM" id="MobiDB-lite"/>
    </source>
</evidence>